<name>A0AAV7F8E8_ARIFI</name>
<keyword evidence="15" id="KW-0626">Porin</keyword>
<dbReference type="PANTHER" id="PTHR11743">
    <property type="entry name" value="VOLTAGE-DEPENDENT ANION-SELECTIVE CHANNEL"/>
    <property type="match status" value="1"/>
</dbReference>
<dbReference type="Proteomes" id="UP000825729">
    <property type="component" value="Unassembled WGS sequence"/>
</dbReference>
<evidence type="ECO:0000256" key="5">
    <source>
        <dbReference type="ARBA" id="ARBA00009624"/>
    </source>
</evidence>
<evidence type="ECO:0000256" key="10">
    <source>
        <dbReference type="ARBA" id="ARBA00022692"/>
    </source>
</evidence>
<evidence type="ECO:0000256" key="4">
    <source>
        <dbReference type="ARBA" id="ARBA00008661"/>
    </source>
</evidence>
<proteinExistence type="inferred from homology"/>
<evidence type="ECO:0000256" key="17">
    <source>
        <dbReference type="ARBA" id="ARBA00023211"/>
    </source>
</evidence>
<dbReference type="GO" id="GO:0046930">
    <property type="term" value="C:pore complex"/>
    <property type="evidence" value="ECO:0007669"/>
    <property type="project" value="UniProtKB-KW"/>
</dbReference>
<dbReference type="GO" id="GO:0015288">
    <property type="term" value="F:porin activity"/>
    <property type="evidence" value="ECO:0007669"/>
    <property type="project" value="UniProtKB-KW"/>
</dbReference>
<evidence type="ECO:0000256" key="13">
    <source>
        <dbReference type="ARBA" id="ARBA00023034"/>
    </source>
</evidence>
<dbReference type="GO" id="GO:0016758">
    <property type="term" value="F:hexosyltransferase activity"/>
    <property type="evidence" value="ECO:0007669"/>
    <property type="project" value="InterPro"/>
</dbReference>
<protein>
    <submittedName>
        <fullName evidence="19">Uncharacterized protein</fullName>
    </submittedName>
</protein>
<organism evidence="19 20">
    <name type="scientific">Aristolochia fimbriata</name>
    <name type="common">White veined hardy Dutchman's pipe vine</name>
    <dbReference type="NCBI Taxonomy" id="158543"/>
    <lineage>
        <taxon>Eukaryota</taxon>
        <taxon>Viridiplantae</taxon>
        <taxon>Streptophyta</taxon>
        <taxon>Embryophyta</taxon>
        <taxon>Tracheophyta</taxon>
        <taxon>Spermatophyta</taxon>
        <taxon>Magnoliopsida</taxon>
        <taxon>Magnoliidae</taxon>
        <taxon>Piperales</taxon>
        <taxon>Aristolochiaceae</taxon>
        <taxon>Aristolochia</taxon>
    </lineage>
</organism>
<dbReference type="InterPro" id="IPR027246">
    <property type="entry name" value="Porin_Euk/Tom40"/>
</dbReference>
<feature type="transmembrane region" description="Helical" evidence="18">
    <location>
        <begin position="12"/>
        <end position="34"/>
    </location>
</feature>
<keyword evidence="12 18" id="KW-1133">Transmembrane helix</keyword>
<dbReference type="InterPro" id="IPR001925">
    <property type="entry name" value="Porin_Euk"/>
</dbReference>
<comment type="similarity">
    <text evidence="4">Belongs to the glycosyltransferase 31 family.</text>
</comment>
<dbReference type="FunFam" id="3.90.550.50:FF:000027">
    <property type="entry name" value="Hexosyltransferase"/>
    <property type="match status" value="1"/>
</dbReference>
<evidence type="ECO:0000256" key="16">
    <source>
        <dbReference type="ARBA" id="ARBA00023136"/>
    </source>
</evidence>
<evidence type="ECO:0000256" key="14">
    <source>
        <dbReference type="ARBA" id="ARBA00023065"/>
    </source>
</evidence>
<dbReference type="EMBL" id="JAINDJ010000002">
    <property type="protein sequence ID" value="KAG9455853.1"/>
    <property type="molecule type" value="Genomic_DNA"/>
</dbReference>
<evidence type="ECO:0000256" key="15">
    <source>
        <dbReference type="ARBA" id="ARBA00023114"/>
    </source>
</evidence>
<keyword evidence="20" id="KW-1185">Reference proteome</keyword>
<gene>
    <name evidence="19" type="ORF">H6P81_000361</name>
</gene>
<dbReference type="PANTHER" id="PTHR11743:SF27">
    <property type="entry name" value="MITOCHONDRIAL OUTER MEMBRANE PROTEIN PORIN 4"/>
    <property type="match status" value="1"/>
</dbReference>
<keyword evidence="9" id="KW-0808">Transferase</keyword>
<evidence type="ECO:0000256" key="12">
    <source>
        <dbReference type="ARBA" id="ARBA00022989"/>
    </source>
</evidence>
<evidence type="ECO:0000256" key="2">
    <source>
        <dbReference type="ARBA" id="ARBA00004323"/>
    </source>
</evidence>
<sequence length="665" mass="73872">MKSKRGDQPQSRSVASIAVTSCLFLAICLIVFFMTSVNQFNLQDVMKMSPSALFSRSSIPTCEPSTAAAQTPSPPPPAFRLLIGILTLPDQYRLRNLLRLVYGTQKPVPAAHIDVKFVFCNLNKEDQRTLVALEIMYYDDIIILNCTENMDQGKTYTYFSSLPQMFASSESSSSSSRPYDYVIKADDDIYIRLEQLVEAIVPLPREDFYYGFTIPCPEMNPFNHYMSGMGYVLSWDLVEWIQSSDIAKNHTEGPEDKVVGDWLQAGGRGKNRYNAKPAMYDYPTNIVKNLCERELSQNTISVHRLKNQEKWIRTLRFFNATQKLKPSKLYHIPESFGDYVGASCCIRREGKNTVVSSLLLDLTIVPASYRREHLCNLPHPWTYLLIGSEMGNGPAPFSDIGKSARDLLTKDYNFDHKLNLTLLSGTGLGLVTTAVQKDQLFVGDVNTQYKSGNTTVDVKVDSSSNVSTTIAVNEVVQGTRAALSFKLPDHKSSKLDVKYLHPHAAVTANIGLTNTPQLELSTAIGTKQLSLGAEVGFDTKSGSLTKYNAGIGYTTDDLSASLILADKGETLKASYIHIVNPFIGTAVAAEMTHKLTTYENTFSIGSSQPLDPFTLLKTRFTHNGKVAMLYQREWRPKSLVTFSAEYDTKEVGATPKYGLALALKP</sequence>
<keyword evidence="6" id="KW-0813">Transport</keyword>
<evidence type="ECO:0000256" key="11">
    <source>
        <dbReference type="ARBA" id="ARBA00022968"/>
    </source>
</evidence>
<reference evidence="19 20" key="1">
    <citation type="submission" date="2021-07" db="EMBL/GenBank/DDBJ databases">
        <title>The Aristolochia fimbriata genome: insights into angiosperm evolution, floral development and chemical biosynthesis.</title>
        <authorList>
            <person name="Jiao Y."/>
        </authorList>
    </citation>
    <scope>NUCLEOTIDE SEQUENCE [LARGE SCALE GENOMIC DNA]</scope>
    <source>
        <strain evidence="19">IBCAS-2021</strain>
        <tissue evidence="19">Leaf</tissue>
    </source>
</reference>
<accession>A0AAV7F8E8</accession>
<evidence type="ECO:0000256" key="3">
    <source>
        <dbReference type="ARBA" id="ARBA00004922"/>
    </source>
</evidence>
<evidence type="ECO:0000256" key="8">
    <source>
        <dbReference type="ARBA" id="ARBA00022676"/>
    </source>
</evidence>
<comment type="similarity">
    <text evidence="5">Belongs to the eukaryotic mitochondrial porin (TC 1.B.8.1) family.</text>
</comment>
<dbReference type="GO" id="GO:0000139">
    <property type="term" value="C:Golgi membrane"/>
    <property type="evidence" value="ECO:0007669"/>
    <property type="project" value="UniProtKB-SubCell"/>
</dbReference>
<evidence type="ECO:0000256" key="18">
    <source>
        <dbReference type="SAM" id="Phobius"/>
    </source>
</evidence>
<dbReference type="GO" id="GO:0008308">
    <property type="term" value="F:voltage-gated monoatomic anion channel activity"/>
    <property type="evidence" value="ECO:0007669"/>
    <property type="project" value="InterPro"/>
</dbReference>
<keyword evidence="13" id="KW-0333">Golgi apparatus</keyword>
<keyword evidence="8" id="KW-0328">Glycosyltransferase</keyword>
<evidence type="ECO:0000256" key="6">
    <source>
        <dbReference type="ARBA" id="ARBA00022448"/>
    </source>
</evidence>
<dbReference type="CDD" id="cd07306">
    <property type="entry name" value="Porin3_VDAC"/>
    <property type="match status" value="1"/>
</dbReference>
<keyword evidence="10 18" id="KW-0812">Transmembrane</keyword>
<keyword evidence="7" id="KW-1134">Transmembrane beta strand</keyword>
<dbReference type="FunFam" id="2.40.160.10:FF:000003">
    <property type="entry name" value="Outer mitochondrial membrane protein porin"/>
    <property type="match status" value="1"/>
</dbReference>
<keyword evidence="11" id="KW-0735">Signal-anchor</keyword>
<keyword evidence="16 18" id="KW-0472">Membrane</keyword>
<dbReference type="GO" id="GO:0005741">
    <property type="term" value="C:mitochondrial outer membrane"/>
    <property type="evidence" value="ECO:0007669"/>
    <property type="project" value="InterPro"/>
</dbReference>
<evidence type="ECO:0000256" key="9">
    <source>
        <dbReference type="ARBA" id="ARBA00022679"/>
    </source>
</evidence>
<keyword evidence="14" id="KW-0406">Ion transport</keyword>
<dbReference type="Pfam" id="PF01762">
    <property type="entry name" value="Galactosyl_T"/>
    <property type="match status" value="1"/>
</dbReference>
<evidence type="ECO:0000256" key="1">
    <source>
        <dbReference type="ARBA" id="ARBA00001936"/>
    </source>
</evidence>
<keyword evidence="17" id="KW-0464">Manganese</keyword>
<dbReference type="Gene3D" id="3.90.550.50">
    <property type="match status" value="1"/>
</dbReference>
<dbReference type="InterPro" id="IPR002659">
    <property type="entry name" value="Glyco_trans_31"/>
</dbReference>
<comment type="pathway">
    <text evidence="3">Protein modification; protein glycosylation.</text>
</comment>
<comment type="cofactor">
    <cofactor evidence="1">
        <name>Mn(2+)</name>
        <dbReference type="ChEBI" id="CHEBI:29035"/>
    </cofactor>
</comment>
<dbReference type="Pfam" id="PF01459">
    <property type="entry name" value="Porin_3"/>
    <property type="match status" value="1"/>
</dbReference>
<comment type="caution">
    <text evidence="19">The sequence shown here is derived from an EMBL/GenBank/DDBJ whole genome shotgun (WGS) entry which is preliminary data.</text>
</comment>
<dbReference type="Gene3D" id="2.40.160.10">
    <property type="entry name" value="Porin"/>
    <property type="match status" value="1"/>
</dbReference>
<evidence type="ECO:0000256" key="7">
    <source>
        <dbReference type="ARBA" id="ARBA00022452"/>
    </source>
</evidence>
<evidence type="ECO:0000313" key="19">
    <source>
        <dbReference type="EMBL" id="KAG9455853.1"/>
    </source>
</evidence>
<dbReference type="InterPro" id="IPR023614">
    <property type="entry name" value="Porin_dom_sf"/>
</dbReference>
<evidence type="ECO:0000313" key="20">
    <source>
        <dbReference type="Proteomes" id="UP000825729"/>
    </source>
</evidence>
<comment type="subcellular location">
    <subcellularLocation>
        <location evidence="2">Golgi apparatus membrane</location>
        <topology evidence="2">Single-pass type II membrane protein</topology>
    </subcellularLocation>
</comment>
<dbReference type="AlphaFoldDB" id="A0AAV7F8E8"/>